<proteinExistence type="inferred from homology"/>
<dbReference type="NCBIfam" id="TIGR00732">
    <property type="entry name" value="dprA"/>
    <property type="match status" value="1"/>
</dbReference>
<dbReference type="Proteomes" id="UP000034665">
    <property type="component" value="Unassembled WGS sequence"/>
</dbReference>
<name>A0A0G0NI49_9BACT</name>
<dbReference type="AlphaFoldDB" id="A0A0G0NI49"/>
<comment type="similarity">
    <text evidence="1">Belongs to the DprA/Smf family.</text>
</comment>
<dbReference type="Pfam" id="PF02481">
    <property type="entry name" value="DNA_processg_A"/>
    <property type="match status" value="1"/>
</dbReference>
<organism evidence="3 4">
    <name type="scientific">Candidatus Wolfebacteria bacterium GW2011_GWC2_39_22</name>
    <dbReference type="NCBI Taxonomy" id="1619013"/>
    <lineage>
        <taxon>Bacteria</taxon>
        <taxon>Candidatus Wolfeibacteriota</taxon>
    </lineage>
</organism>
<feature type="domain" description="Smf/DprA SLOG" evidence="2">
    <location>
        <begin position="8"/>
        <end position="216"/>
    </location>
</feature>
<gene>
    <name evidence="3" type="ORF">UT41_C0001G0045</name>
</gene>
<dbReference type="InterPro" id="IPR057666">
    <property type="entry name" value="DrpA_SLOG"/>
</dbReference>
<sequence>MERKFLSISINSEAYPALLKEIPDAPTSLFCVGQLPALDTLCIAIVGTRKATTQGKALAKRIAYDLTQHGIVVVSGLAMGIDTAAHEGAVEAGGKTIAVLAGGLDTIYPSQNTALADKIIALKGAILSEYPLQTPSYPNQFLARNRIVSGLCVATIVIEAPERSGTQATARFALEQGREVFVFPGPVDHQNYMGSHRLIRDGARLITKAEDIYEDLNIPATATQQQNLFQASTPQEHALLVMLKEAGKPLSVDKLSELTTLEAHVINSALATLVLSGAIQETERGFTI</sequence>
<comment type="caution">
    <text evidence="3">The sequence shown here is derived from an EMBL/GenBank/DDBJ whole genome shotgun (WGS) entry which is preliminary data.</text>
</comment>
<dbReference type="PATRIC" id="fig|1619013.3.peg.50"/>
<dbReference type="EMBL" id="LBWR01000001">
    <property type="protein sequence ID" value="KKR12501.1"/>
    <property type="molecule type" value="Genomic_DNA"/>
</dbReference>
<reference evidence="3 4" key="1">
    <citation type="journal article" date="2015" name="Nature">
        <title>rRNA introns, odd ribosomes, and small enigmatic genomes across a large radiation of phyla.</title>
        <authorList>
            <person name="Brown C.T."/>
            <person name="Hug L.A."/>
            <person name="Thomas B.C."/>
            <person name="Sharon I."/>
            <person name="Castelle C.J."/>
            <person name="Singh A."/>
            <person name="Wilkins M.J."/>
            <person name="Williams K.H."/>
            <person name="Banfield J.F."/>
        </authorList>
    </citation>
    <scope>NUCLEOTIDE SEQUENCE [LARGE SCALE GENOMIC DNA]</scope>
</reference>
<accession>A0A0G0NI49</accession>
<evidence type="ECO:0000313" key="3">
    <source>
        <dbReference type="EMBL" id="KKR12501.1"/>
    </source>
</evidence>
<evidence type="ECO:0000256" key="1">
    <source>
        <dbReference type="ARBA" id="ARBA00006525"/>
    </source>
</evidence>
<dbReference type="GO" id="GO:0009294">
    <property type="term" value="P:DNA-mediated transformation"/>
    <property type="evidence" value="ECO:0007669"/>
    <property type="project" value="InterPro"/>
</dbReference>
<dbReference type="SUPFAM" id="SSF102405">
    <property type="entry name" value="MCP/YpsA-like"/>
    <property type="match status" value="1"/>
</dbReference>
<evidence type="ECO:0000259" key="2">
    <source>
        <dbReference type="Pfam" id="PF02481"/>
    </source>
</evidence>
<dbReference type="PANTHER" id="PTHR43022:SF1">
    <property type="entry name" value="PROTEIN SMF"/>
    <property type="match status" value="1"/>
</dbReference>
<dbReference type="InterPro" id="IPR003488">
    <property type="entry name" value="DprA"/>
</dbReference>
<dbReference type="PANTHER" id="PTHR43022">
    <property type="entry name" value="PROTEIN SMF"/>
    <property type="match status" value="1"/>
</dbReference>
<dbReference type="Gene3D" id="3.40.50.450">
    <property type="match status" value="1"/>
</dbReference>
<evidence type="ECO:0000313" key="4">
    <source>
        <dbReference type="Proteomes" id="UP000034665"/>
    </source>
</evidence>
<protein>
    <submittedName>
        <fullName evidence="3">Protecting protein DprA protein</fullName>
    </submittedName>
</protein>
<dbReference type="STRING" id="1619013.UT41_C0001G0045"/>